<dbReference type="Proteomes" id="UP000002487">
    <property type="component" value="Chromosome"/>
</dbReference>
<feature type="transmembrane region" description="Helical" evidence="1">
    <location>
        <begin position="30"/>
        <end position="47"/>
    </location>
</feature>
<dbReference type="STRING" id="188937.MA_1894"/>
<evidence type="ECO:0000313" key="3">
    <source>
        <dbReference type="Proteomes" id="UP000002487"/>
    </source>
</evidence>
<evidence type="ECO:0000256" key="1">
    <source>
        <dbReference type="SAM" id="Phobius"/>
    </source>
</evidence>
<keyword evidence="1" id="KW-0472">Membrane</keyword>
<dbReference type="AlphaFoldDB" id="Q8TPL4"/>
<dbReference type="InParanoid" id="Q8TPL4"/>
<reference evidence="2 3" key="1">
    <citation type="journal article" date="2002" name="Genome Res.">
        <title>The genome of Methanosarcina acetivorans reveals extensive metabolic and physiological diversity.</title>
        <authorList>
            <person name="Galagan J.E."/>
            <person name="Nusbaum C."/>
            <person name="Roy A."/>
            <person name="Endrizzi M.G."/>
            <person name="Macdonald P."/>
            <person name="FitzHugh W."/>
            <person name="Calvo S."/>
            <person name="Engels R."/>
            <person name="Smirnov S."/>
            <person name="Atnoor D."/>
            <person name="Brown A."/>
            <person name="Allen N."/>
            <person name="Naylor J."/>
            <person name="Stange-Thomann N."/>
            <person name="DeArellano K."/>
            <person name="Johnson R."/>
            <person name="Linton L."/>
            <person name="McEwan P."/>
            <person name="McKernan K."/>
            <person name="Talamas J."/>
            <person name="Tirrell A."/>
            <person name="Ye W."/>
            <person name="Zimmer A."/>
            <person name="Barber R.D."/>
            <person name="Cann I."/>
            <person name="Graham D.E."/>
            <person name="Grahame D.A."/>
            <person name="Guss A."/>
            <person name="Hedderich R."/>
            <person name="Ingram-Smith C."/>
            <person name="Kuettner C.H."/>
            <person name="Krzycki J.A."/>
            <person name="Leigh J.A."/>
            <person name="Li W."/>
            <person name="Liu J."/>
            <person name="Mukhopadhyay B."/>
            <person name="Reeve J.N."/>
            <person name="Smith K."/>
            <person name="Springer T.A."/>
            <person name="Umayam L.A."/>
            <person name="White O."/>
            <person name="White R.H."/>
            <person name="de Macario E.C."/>
            <person name="Ferry J.G."/>
            <person name="Jarrell K.F."/>
            <person name="Jing H."/>
            <person name="Macario A.J.L."/>
            <person name="Paulsen I."/>
            <person name="Pritchett M."/>
            <person name="Sowers K.R."/>
            <person name="Swanson R.V."/>
            <person name="Zinder S.H."/>
            <person name="Lander E."/>
            <person name="Metcalf W.W."/>
            <person name="Birren B."/>
        </authorList>
    </citation>
    <scope>NUCLEOTIDE SEQUENCE [LARGE SCALE GENOMIC DNA]</scope>
    <source>
        <strain evidence="3">ATCC 35395 / DSM 2834 / JCM 12185 / C2A</strain>
    </source>
</reference>
<accession>Q8TPL4</accession>
<gene>
    <name evidence="2" type="ordered locus">MA_1894</name>
</gene>
<dbReference type="GeneID" id="1473783"/>
<evidence type="ECO:0000313" key="2">
    <source>
        <dbReference type="EMBL" id="AAM05299.1"/>
    </source>
</evidence>
<keyword evidence="1" id="KW-1133">Transmembrane helix</keyword>
<proteinExistence type="predicted"/>
<dbReference type="HOGENOM" id="CLU_2257333_0_0_2"/>
<keyword evidence="1" id="KW-0812">Transmembrane</keyword>
<organism evidence="2 3">
    <name type="scientific">Methanosarcina acetivorans (strain ATCC 35395 / DSM 2834 / JCM 12185 / C2A)</name>
    <dbReference type="NCBI Taxonomy" id="188937"/>
    <lineage>
        <taxon>Archaea</taxon>
        <taxon>Methanobacteriati</taxon>
        <taxon>Methanobacteriota</taxon>
        <taxon>Stenosarchaea group</taxon>
        <taxon>Methanomicrobia</taxon>
        <taxon>Methanosarcinales</taxon>
        <taxon>Methanosarcinaceae</taxon>
        <taxon>Methanosarcina</taxon>
    </lineage>
</organism>
<dbReference type="RefSeq" id="WP_011021893.1">
    <property type="nucleotide sequence ID" value="NC_003552.1"/>
</dbReference>
<dbReference type="EMBL" id="AE010299">
    <property type="protein sequence ID" value="AAM05299.1"/>
    <property type="molecule type" value="Genomic_DNA"/>
</dbReference>
<dbReference type="EnsemblBacteria" id="AAM05299">
    <property type="protein sequence ID" value="AAM05299"/>
    <property type="gene ID" value="MA_1894"/>
</dbReference>
<dbReference type="KEGG" id="mac:MA_1894"/>
<name>Q8TPL4_METAC</name>
<sequence>MENLVKILAPLLTILACSLGLYEKYGAKFTFEALLVIIFVLLIIFKLSKDTKTEAKDEIPSSDHKESIKQIASIKSVLSIVKIKDIKQNVETNTKKENKEGTK</sequence>
<protein>
    <submittedName>
        <fullName evidence="2">Uncharacterized protein</fullName>
    </submittedName>
</protein>
<keyword evidence="3" id="KW-1185">Reference proteome</keyword>
<dbReference type="PROSITE" id="PS51257">
    <property type="entry name" value="PROKAR_LIPOPROTEIN"/>
    <property type="match status" value="1"/>
</dbReference>